<comment type="subunit">
    <text evidence="4">Part of the 50S ribosomal subunit. Contacts protein L32.</text>
</comment>
<evidence type="ECO:0000256" key="3">
    <source>
        <dbReference type="ARBA" id="ARBA00023274"/>
    </source>
</evidence>
<protein>
    <recommendedName>
        <fullName evidence="4">Large ribosomal subunit protein bL17</fullName>
    </recommendedName>
</protein>
<evidence type="ECO:0000313" key="8">
    <source>
        <dbReference type="Proteomes" id="UP000245488"/>
    </source>
</evidence>
<dbReference type="SUPFAM" id="SSF64263">
    <property type="entry name" value="Prokaryotic ribosomal protein L17"/>
    <property type="match status" value="1"/>
</dbReference>
<evidence type="ECO:0000313" key="6">
    <source>
        <dbReference type="EMBL" id="SES33570.1"/>
    </source>
</evidence>
<dbReference type="PANTHER" id="PTHR14413:SF16">
    <property type="entry name" value="LARGE RIBOSOMAL SUBUNIT PROTEIN BL17M"/>
    <property type="match status" value="1"/>
</dbReference>
<keyword evidence="3 4" id="KW-0687">Ribonucleoprotein</keyword>
<keyword evidence="2 4" id="KW-0689">Ribosomal protein</keyword>
<dbReference type="Gene3D" id="3.90.1030.10">
    <property type="entry name" value="Ribosomal protein L17"/>
    <property type="match status" value="2"/>
</dbReference>
<comment type="similarity">
    <text evidence="1 4">Belongs to the bacterial ribosomal protein bL17 family.</text>
</comment>
<evidence type="ECO:0000256" key="1">
    <source>
        <dbReference type="ARBA" id="ARBA00008777"/>
    </source>
</evidence>
<dbReference type="Proteomes" id="UP000245488">
    <property type="component" value="Chromosome"/>
</dbReference>
<dbReference type="eggNOG" id="COG0203">
    <property type="taxonomic scope" value="Bacteria"/>
</dbReference>
<evidence type="ECO:0000313" key="5">
    <source>
        <dbReference type="EMBL" id="PWT26094.1"/>
    </source>
</evidence>
<sequence>MAMYRKLSKASKPRKALLRNQVTELLYNGKIVTTEARAKEVRQIAEHLIALGIREKDNVETVTVEVKHCKKDENGKRIVLEKKYNEKLKKTLKVYDYDIEKKEVTKDKPSRLHARRQMYKEIYKVTEVPTEGKLRKQNTKVVDLTDKIFDEYAEKYAGRKGGYTRIIKIGQRKGDAAMMVVLELV</sequence>
<name>A0A1H9WI49_BUTFI</name>
<dbReference type="GO" id="GO:0003735">
    <property type="term" value="F:structural constituent of ribosome"/>
    <property type="evidence" value="ECO:0007669"/>
    <property type="project" value="InterPro"/>
</dbReference>
<dbReference type="OrthoDB" id="9809073at2"/>
<dbReference type="EMBL" id="NXNG01000001">
    <property type="protein sequence ID" value="PWT26094.1"/>
    <property type="molecule type" value="Genomic_DNA"/>
</dbReference>
<evidence type="ECO:0000256" key="4">
    <source>
        <dbReference type="HAMAP-Rule" id="MF_01368"/>
    </source>
</evidence>
<dbReference type="AlphaFoldDB" id="A0A1H9WI49"/>
<dbReference type="PANTHER" id="PTHR14413">
    <property type="entry name" value="RIBOSOMAL PROTEIN L17"/>
    <property type="match status" value="1"/>
</dbReference>
<dbReference type="GO" id="GO:0022625">
    <property type="term" value="C:cytosolic large ribosomal subunit"/>
    <property type="evidence" value="ECO:0007669"/>
    <property type="project" value="TreeGrafter"/>
</dbReference>
<dbReference type="Proteomes" id="UP000182584">
    <property type="component" value="Unassembled WGS sequence"/>
</dbReference>
<keyword evidence="8" id="KW-1185">Reference proteome</keyword>
<reference evidence="5 8" key="2">
    <citation type="submission" date="2017-09" db="EMBL/GenBank/DDBJ databases">
        <title>High-quality draft genome sequence of Butyrivibrio fibrisolvens INBov1, isolated from cow rumen.</title>
        <authorList>
            <person name="Rodriguez Hernaez J."/>
            <person name="Rivarola M."/>
            <person name="Paniego N."/>
            <person name="Cravero S."/>
            <person name="Ceron Cucchi M."/>
            <person name="Martinez M.C."/>
        </authorList>
    </citation>
    <scope>NUCLEOTIDE SEQUENCE [LARGE SCALE GENOMIC DNA]</scope>
    <source>
        <strain evidence="5 8">INBov1</strain>
    </source>
</reference>
<reference evidence="6 7" key="1">
    <citation type="submission" date="2016-10" db="EMBL/GenBank/DDBJ databases">
        <authorList>
            <person name="de Groot N.N."/>
        </authorList>
    </citation>
    <scope>NUCLEOTIDE SEQUENCE [LARGE SCALE GENOMIC DNA]</scope>
    <source>
        <strain evidence="6 7">AR40</strain>
    </source>
</reference>
<dbReference type="InterPro" id="IPR000456">
    <property type="entry name" value="Ribosomal_bL17"/>
</dbReference>
<proteinExistence type="inferred from homology"/>
<dbReference type="HAMAP" id="MF_01368">
    <property type="entry name" value="Ribosomal_bL17"/>
    <property type="match status" value="1"/>
</dbReference>
<evidence type="ECO:0000256" key="2">
    <source>
        <dbReference type="ARBA" id="ARBA00022980"/>
    </source>
</evidence>
<dbReference type="EMBL" id="FOGJ01000030">
    <property type="protein sequence ID" value="SES33570.1"/>
    <property type="molecule type" value="Genomic_DNA"/>
</dbReference>
<dbReference type="GO" id="GO:0006412">
    <property type="term" value="P:translation"/>
    <property type="evidence" value="ECO:0007669"/>
    <property type="project" value="UniProtKB-UniRule"/>
</dbReference>
<organism evidence="6 7">
    <name type="scientific">Butyrivibrio fibrisolvens</name>
    <dbReference type="NCBI Taxonomy" id="831"/>
    <lineage>
        <taxon>Bacteria</taxon>
        <taxon>Bacillati</taxon>
        <taxon>Bacillota</taxon>
        <taxon>Clostridia</taxon>
        <taxon>Lachnospirales</taxon>
        <taxon>Lachnospiraceae</taxon>
        <taxon>Butyrivibrio</taxon>
    </lineage>
</organism>
<evidence type="ECO:0000313" key="7">
    <source>
        <dbReference type="Proteomes" id="UP000182584"/>
    </source>
</evidence>
<gene>
    <name evidence="4" type="primary">rplQ</name>
    <name evidence="5" type="ORF">CPT75_02645</name>
    <name evidence="6" type="ORF">SAMN04487884_13058</name>
</gene>
<dbReference type="RefSeq" id="WP_022754352.1">
    <property type="nucleotide sequence ID" value="NZ_CM009896.1"/>
</dbReference>
<accession>A0A1H9WI49</accession>
<dbReference type="InterPro" id="IPR036373">
    <property type="entry name" value="Ribosomal_bL17_sf"/>
</dbReference>
<dbReference type="Pfam" id="PF01196">
    <property type="entry name" value="Ribosomal_L17"/>
    <property type="match status" value="1"/>
</dbReference>